<name>A0A225D7P4_9BACT</name>
<organism evidence="1 2">
    <name type="scientific">Fimbriiglobus ruber</name>
    <dbReference type="NCBI Taxonomy" id="1908690"/>
    <lineage>
        <taxon>Bacteria</taxon>
        <taxon>Pseudomonadati</taxon>
        <taxon>Planctomycetota</taxon>
        <taxon>Planctomycetia</taxon>
        <taxon>Gemmatales</taxon>
        <taxon>Gemmataceae</taxon>
        <taxon>Fimbriiglobus</taxon>
    </lineage>
</organism>
<accession>A0A225D7P4</accession>
<dbReference type="AlphaFoldDB" id="A0A225D7P4"/>
<keyword evidence="2" id="KW-1185">Reference proteome</keyword>
<comment type="caution">
    <text evidence="1">The sequence shown here is derived from an EMBL/GenBank/DDBJ whole genome shotgun (WGS) entry which is preliminary data.</text>
</comment>
<proteinExistence type="predicted"/>
<dbReference type="EMBL" id="NIDE01000014">
    <property type="protein sequence ID" value="OWK37581.1"/>
    <property type="molecule type" value="Genomic_DNA"/>
</dbReference>
<sequence>MCDEMVKLCPSSLSPNVRLSFGGISTIPKDIKVSSAA</sequence>
<evidence type="ECO:0000313" key="1">
    <source>
        <dbReference type="EMBL" id="OWK37581.1"/>
    </source>
</evidence>
<dbReference type="Proteomes" id="UP000214646">
    <property type="component" value="Unassembled WGS sequence"/>
</dbReference>
<protein>
    <submittedName>
        <fullName evidence="1">Uncharacterized protein</fullName>
    </submittedName>
</protein>
<reference evidence="2" key="1">
    <citation type="submission" date="2017-06" db="EMBL/GenBank/DDBJ databases">
        <title>Genome analysis of Fimbriiglobus ruber SP5, the first member of the order Planctomycetales with confirmed chitinolytic capability.</title>
        <authorList>
            <person name="Ravin N.V."/>
            <person name="Rakitin A.L."/>
            <person name="Ivanova A.A."/>
            <person name="Beletsky A.V."/>
            <person name="Kulichevskaya I.S."/>
            <person name="Mardanov A.V."/>
            <person name="Dedysh S.N."/>
        </authorList>
    </citation>
    <scope>NUCLEOTIDE SEQUENCE [LARGE SCALE GENOMIC DNA]</scope>
    <source>
        <strain evidence="2">SP5</strain>
    </source>
</reference>
<evidence type="ECO:0000313" key="2">
    <source>
        <dbReference type="Proteomes" id="UP000214646"/>
    </source>
</evidence>
<gene>
    <name evidence="1" type="ORF">FRUB_06701</name>
</gene>